<dbReference type="STRING" id="582692.SAMN05720606_11463"/>
<feature type="transmembrane region" description="Helical" evidence="6">
    <location>
        <begin position="82"/>
        <end position="106"/>
    </location>
</feature>
<proteinExistence type="inferred from homology"/>
<dbReference type="EMBL" id="FMVM01000014">
    <property type="protein sequence ID" value="SCY97860.1"/>
    <property type="molecule type" value="Genomic_DNA"/>
</dbReference>
<feature type="domain" description="VTT" evidence="7">
    <location>
        <begin position="70"/>
        <end position="188"/>
    </location>
</feature>
<keyword evidence="9" id="KW-1185">Reference proteome</keyword>
<name>A0A1G5KCS9_9BACL</name>
<keyword evidence="2 6" id="KW-1003">Cell membrane</keyword>
<comment type="subcellular location">
    <subcellularLocation>
        <location evidence="1 6">Cell membrane</location>
        <topology evidence="1 6">Multi-pass membrane protein</topology>
    </subcellularLocation>
</comment>
<evidence type="ECO:0000256" key="6">
    <source>
        <dbReference type="RuleBase" id="RU366058"/>
    </source>
</evidence>
<evidence type="ECO:0000256" key="2">
    <source>
        <dbReference type="ARBA" id="ARBA00022475"/>
    </source>
</evidence>
<dbReference type="RefSeq" id="WP_090923205.1">
    <property type="nucleotide sequence ID" value="NZ_FMVM01000014.1"/>
</dbReference>
<dbReference type="PANTHER" id="PTHR12677">
    <property type="entry name" value="GOLGI APPARATUS MEMBRANE PROTEIN TVP38-RELATED"/>
    <property type="match status" value="1"/>
</dbReference>
<feature type="transmembrane region" description="Helical" evidence="6">
    <location>
        <begin position="12"/>
        <end position="31"/>
    </location>
</feature>
<sequence>MPQTSKRIVMKVLLGLIAVVSTALLIYYAPAIIKIMSSMDNFRAYIHSTGHWGPIMFILFQILQIVVAPIPGEVVQIAGGYIYGTALGSFYTTVGLIIGSAIAFYFTRFIGRDFVSRLLRKQNMKWMSFMHDERKFAAFLFIFFLVPGLPKDMLVFVAALTSISSLRFFTILLIGRLPWIIASAVVGSNLHMQQYTIAIIISVIAVVGFIFGYIYKDKLMNLFSKADKTNQTNEIIENSEVNEIKEINETKGLNTTLKTKTAPALVKPRDLAPKKG</sequence>
<evidence type="ECO:0000313" key="8">
    <source>
        <dbReference type="EMBL" id="SCY97860.1"/>
    </source>
</evidence>
<evidence type="ECO:0000259" key="7">
    <source>
        <dbReference type="Pfam" id="PF09335"/>
    </source>
</evidence>
<evidence type="ECO:0000313" key="9">
    <source>
        <dbReference type="Proteomes" id="UP000198538"/>
    </source>
</evidence>
<organism evidence="8 9">
    <name type="scientific">Paenibacillus polysaccharolyticus</name>
    <dbReference type="NCBI Taxonomy" id="582692"/>
    <lineage>
        <taxon>Bacteria</taxon>
        <taxon>Bacillati</taxon>
        <taxon>Bacillota</taxon>
        <taxon>Bacilli</taxon>
        <taxon>Bacillales</taxon>
        <taxon>Paenibacillaceae</taxon>
        <taxon>Paenibacillus</taxon>
    </lineage>
</organism>
<feature type="transmembrane region" description="Helical" evidence="6">
    <location>
        <begin position="51"/>
        <end position="70"/>
    </location>
</feature>
<comment type="caution">
    <text evidence="6">Lacks conserved residue(s) required for the propagation of feature annotation.</text>
</comment>
<dbReference type="PANTHER" id="PTHR12677:SF59">
    <property type="entry name" value="GOLGI APPARATUS MEMBRANE PROTEIN TVP38-RELATED"/>
    <property type="match status" value="1"/>
</dbReference>
<accession>A0A1G5KCS9</accession>
<gene>
    <name evidence="8" type="ORF">SAMN05720606_11463</name>
</gene>
<protein>
    <recommendedName>
        <fullName evidence="6">TVP38/TMEM64 family membrane protein</fullName>
    </recommendedName>
</protein>
<dbReference type="AlphaFoldDB" id="A0A1G5KCS9"/>
<keyword evidence="3 6" id="KW-0812">Transmembrane</keyword>
<dbReference type="InterPro" id="IPR032816">
    <property type="entry name" value="VTT_dom"/>
</dbReference>
<evidence type="ECO:0000256" key="1">
    <source>
        <dbReference type="ARBA" id="ARBA00004651"/>
    </source>
</evidence>
<keyword evidence="4 6" id="KW-1133">Transmembrane helix</keyword>
<feature type="transmembrane region" description="Helical" evidence="6">
    <location>
        <begin position="195"/>
        <end position="215"/>
    </location>
</feature>
<comment type="similarity">
    <text evidence="6">Belongs to the TVP38/TMEM64 family.</text>
</comment>
<evidence type="ECO:0000256" key="4">
    <source>
        <dbReference type="ARBA" id="ARBA00022989"/>
    </source>
</evidence>
<evidence type="ECO:0000256" key="3">
    <source>
        <dbReference type="ARBA" id="ARBA00022692"/>
    </source>
</evidence>
<dbReference type="Pfam" id="PF09335">
    <property type="entry name" value="VTT_dom"/>
    <property type="match status" value="1"/>
</dbReference>
<reference evidence="9" key="1">
    <citation type="submission" date="2016-10" db="EMBL/GenBank/DDBJ databases">
        <authorList>
            <person name="Varghese N."/>
            <person name="Submissions S."/>
        </authorList>
    </citation>
    <scope>NUCLEOTIDE SEQUENCE [LARGE SCALE GENOMIC DNA]</scope>
    <source>
        <strain evidence="9">BL9</strain>
    </source>
</reference>
<keyword evidence="5 6" id="KW-0472">Membrane</keyword>
<dbReference type="Proteomes" id="UP000198538">
    <property type="component" value="Unassembled WGS sequence"/>
</dbReference>
<dbReference type="InterPro" id="IPR015414">
    <property type="entry name" value="TMEM64"/>
</dbReference>
<evidence type="ECO:0000256" key="5">
    <source>
        <dbReference type="ARBA" id="ARBA00023136"/>
    </source>
</evidence>
<dbReference type="GO" id="GO:0005886">
    <property type="term" value="C:plasma membrane"/>
    <property type="evidence" value="ECO:0007669"/>
    <property type="project" value="UniProtKB-SubCell"/>
</dbReference>